<dbReference type="InterPro" id="IPR036390">
    <property type="entry name" value="WH_DNA-bd_sf"/>
</dbReference>
<evidence type="ECO:0000259" key="1">
    <source>
        <dbReference type="SMART" id="SM00419"/>
    </source>
</evidence>
<dbReference type="OrthoDB" id="56502at2157"/>
<dbReference type="Proteomes" id="UP000570823">
    <property type="component" value="Unassembled WGS sequence"/>
</dbReference>
<dbReference type="GO" id="GO:0006355">
    <property type="term" value="P:regulation of DNA-templated transcription"/>
    <property type="evidence" value="ECO:0007669"/>
    <property type="project" value="InterPro"/>
</dbReference>
<dbReference type="AlphaFoldDB" id="A0A7K4HPD0"/>
<comment type="caution">
    <text evidence="2">The sequence shown here is derived from an EMBL/GenBank/DDBJ whole genome shotgun (WGS) entry which is preliminary data.</text>
</comment>
<dbReference type="EMBL" id="JABXWR010000001">
    <property type="protein sequence ID" value="NVO67123.1"/>
    <property type="molecule type" value="Genomic_DNA"/>
</dbReference>
<dbReference type="Pfam" id="PF25211">
    <property type="entry name" value="DUF7839"/>
    <property type="match status" value="1"/>
</dbReference>
<dbReference type="GO" id="GO:0003677">
    <property type="term" value="F:DNA binding"/>
    <property type="evidence" value="ECO:0007669"/>
    <property type="project" value="InterPro"/>
</dbReference>
<dbReference type="PANTHER" id="PTHR43704:SF2">
    <property type="entry name" value="HTH CRP-TYPE DOMAIN-CONTAINING PROTEIN"/>
    <property type="match status" value="1"/>
</dbReference>
<dbReference type="PANTHER" id="PTHR43704">
    <property type="entry name" value="BSR5907 PROTEIN"/>
    <property type="match status" value="1"/>
</dbReference>
<feature type="domain" description="HTH crp-type" evidence="1">
    <location>
        <begin position="28"/>
        <end position="77"/>
    </location>
</feature>
<evidence type="ECO:0000313" key="2">
    <source>
        <dbReference type="EMBL" id="NVO67123.1"/>
    </source>
</evidence>
<dbReference type="CDD" id="cd00092">
    <property type="entry name" value="HTH_CRP"/>
    <property type="match status" value="1"/>
</dbReference>
<organism evidence="2 3">
    <name type="scientific">Methanofollis tationis</name>
    <dbReference type="NCBI Taxonomy" id="81417"/>
    <lineage>
        <taxon>Archaea</taxon>
        <taxon>Methanobacteriati</taxon>
        <taxon>Methanobacteriota</taxon>
        <taxon>Stenosarchaea group</taxon>
        <taxon>Methanomicrobia</taxon>
        <taxon>Methanomicrobiales</taxon>
        <taxon>Methanomicrobiaceae</taxon>
        <taxon>Methanofollis</taxon>
    </lineage>
</organism>
<reference evidence="2 3" key="1">
    <citation type="submission" date="2020-06" db="EMBL/GenBank/DDBJ databases">
        <title>Methanofollis fontis sp. nov., a methanogen isolated from marine sediments near a cold seep at Four-Way Closure Ridge offshore southwestern Taiwan.</title>
        <authorList>
            <person name="Chen S.-C."/>
            <person name="Teng N.-H."/>
            <person name="Lin Y.-S."/>
            <person name="Lai M.-C."/>
            <person name="Chen H.-H."/>
            <person name="Wang C.-C."/>
        </authorList>
    </citation>
    <scope>NUCLEOTIDE SEQUENCE [LARGE SCALE GENOMIC DNA]</scope>
    <source>
        <strain evidence="2 3">DSM 2702</strain>
    </source>
</reference>
<dbReference type="PIRSF" id="PIRSF004955">
    <property type="entry name" value="HTH_arch"/>
    <property type="match status" value="1"/>
</dbReference>
<dbReference type="InterPro" id="IPR057161">
    <property type="entry name" value="DUF7839"/>
</dbReference>
<dbReference type="SMART" id="SM00419">
    <property type="entry name" value="HTH_CRP"/>
    <property type="match status" value="1"/>
</dbReference>
<dbReference type="InterPro" id="IPR012318">
    <property type="entry name" value="HTH_CRP"/>
</dbReference>
<keyword evidence="3" id="KW-1185">Reference proteome</keyword>
<sequence>MSAMPGEDPLSVLLRSKREITRFQILVEVAEHQPAIRQQEIAAKMGVTPQAVSEYIRELADDGYVSAYGRGRYEVTKEGIEWVLTNAEVLENYARHVTRDVIQKVRVWPAIAAGPLKAGDQVGVYMQGGWLYASKEERSAMGEVIADADTGQDVGIARLAGLIDHTEGTVHVLKVPRIERGGSRKVDLDGLRSVLAGVGLVGIAGLEASVALAAVGRRPDISFGSREGVIEAAFHGVECAILIVDEEFTDFLKRLESAGLNYTIHDLILP</sequence>
<dbReference type="InterPro" id="IPR012015">
    <property type="entry name" value="UCP_HTH_arc"/>
</dbReference>
<dbReference type="Gene3D" id="1.10.10.10">
    <property type="entry name" value="Winged helix-like DNA-binding domain superfamily/Winged helix DNA-binding domain"/>
    <property type="match status" value="1"/>
</dbReference>
<dbReference type="SUPFAM" id="SSF46785">
    <property type="entry name" value="Winged helix' DNA-binding domain"/>
    <property type="match status" value="1"/>
</dbReference>
<proteinExistence type="predicted"/>
<evidence type="ECO:0000313" key="3">
    <source>
        <dbReference type="Proteomes" id="UP000570823"/>
    </source>
</evidence>
<dbReference type="Pfam" id="PF13412">
    <property type="entry name" value="HTH_24"/>
    <property type="match status" value="1"/>
</dbReference>
<name>A0A7K4HPD0_9EURY</name>
<accession>A0A7K4HPD0</accession>
<gene>
    <name evidence="2" type="ORF">HWN36_07325</name>
</gene>
<dbReference type="RefSeq" id="WP_176788749.1">
    <property type="nucleotide sequence ID" value="NZ_JABXWR010000001.1"/>
</dbReference>
<protein>
    <submittedName>
        <fullName evidence="2">Winged helix-turn-helix transcriptional regulator</fullName>
    </submittedName>
</protein>
<dbReference type="InterPro" id="IPR036388">
    <property type="entry name" value="WH-like_DNA-bd_sf"/>
</dbReference>